<dbReference type="Proteomes" id="UP000030665">
    <property type="component" value="Unassembled WGS sequence"/>
</dbReference>
<feature type="transmembrane region" description="Helical" evidence="5">
    <location>
        <begin position="424"/>
        <end position="444"/>
    </location>
</feature>
<comment type="subcellular location">
    <subcellularLocation>
        <location evidence="1">Membrane</location>
        <topology evidence="1">Multi-pass membrane protein</topology>
    </subcellularLocation>
</comment>
<keyword evidence="3 5" id="KW-1133">Transmembrane helix</keyword>
<evidence type="ECO:0000256" key="1">
    <source>
        <dbReference type="ARBA" id="ARBA00004141"/>
    </source>
</evidence>
<dbReference type="InterPro" id="IPR005828">
    <property type="entry name" value="MFS_sugar_transport-like"/>
</dbReference>
<dbReference type="PANTHER" id="PTHR24064">
    <property type="entry name" value="SOLUTE CARRIER FAMILY 22 MEMBER"/>
    <property type="match status" value="1"/>
</dbReference>
<keyword evidence="4 5" id="KW-0472">Membrane</keyword>
<keyword evidence="8" id="KW-1185">Reference proteome</keyword>
<dbReference type="STRING" id="36087.A0A077Z1T2"/>
<feature type="transmembrane region" description="Helical" evidence="5">
    <location>
        <begin position="117"/>
        <end position="137"/>
    </location>
</feature>
<evidence type="ECO:0000259" key="6">
    <source>
        <dbReference type="PROSITE" id="PS50850"/>
    </source>
</evidence>
<feature type="domain" description="Major facilitator superfamily (MFS) profile" evidence="6">
    <location>
        <begin position="37"/>
        <end position="472"/>
    </location>
</feature>
<reference evidence="7" key="1">
    <citation type="submission" date="2014-01" db="EMBL/GenBank/DDBJ databases">
        <authorList>
            <person name="Aslett M."/>
        </authorList>
    </citation>
    <scope>NUCLEOTIDE SEQUENCE</scope>
</reference>
<evidence type="ECO:0000256" key="5">
    <source>
        <dbReference type="SAM" id="Phobius"/>
    </source>
</evidence>
<organism evidence="7 8">
    <name type="scientific">Trichuris trichiura</name>
    <name type="common">Whipworm</name>
    <name type="synonym">Trichocephalus trichiurus</name>
    <dbReference type="NCBI Taxonomy" id="36087"/>
    <lineage>
        <taxon>Eukaryota</taxon>
        <taxon>Metazoa</taxon>
        <taxon>Ecdysozoa</taxon>
        <taxon>Nematoda</taxon>
        <taxon>Enoplea</taxon>
        <taxon>Dorylaimia</taxon>
        <taxon>Trichinellida</taxon>
        <taxon>Trichuridae</taxon>
        <taxon>Trichuris</taxon>
    </lineage>
</organism>
<evidence type="ECO:0000256" key="2">
    <source>
        <dbReference type="ARBA" id="ARBA00022692"/>
    </source>
</evidence>
<feature type="transmembrane region" description="Helical" evidence="5">
    <location>
        <begin position="322"/>
        <end position="343"/>
    </location>
</feature>
<feature type="transmembrane region" description="Helical" evidence="5">
    <location>
        <begin position="233"/>
        <end position="251"/>
    </location>
</feature>
<dbReference type="AlphaFoldDB" id="A0A077Z1T2"/>
<gene>
    <name evidence="7" type="ORF">TTRE_0000078701</name>
</gene>
<keyword evidence="2 5" id="KW-0812">Transmembrane</keyword>
<protein>
    <submittedName>
        <fullName evidence="7">Sugar tr domain containing protein</fullName>
    </submittedName>
</protein>
<dbReference type="InterPro" id="IPR036259">
    <property type="entry name" value="MFS_trans_sf"/>
</dbReference>
<evidence type="ECO:0000256" key="3">
    <source>
        <dbReference type="ARBA" id="ARBA00022989"/>
    </source>
</evidence>
<feature type="transmembrane region" description="Helical" evidence="5">
    <location>
        <begin position="382"/>
        <end position="404"/>
    </location>
</feature>
<feature type="transmembrane region" description="Helical" evidence="5">
    <location>
        <begin position="35"/>
        <end position="54"/>
    </location>
</feature>
<accession>A0A077Z1T2</accession>
<dbReference type="PROSITE" id="PS50850">
    <property type="entry name" value="MFS"/>
    <property type="match status" value="1"/>
</dbReference>
<proteinExistence type="predicted"/>
<reference evidence="7" key="2">
    <citation type="submission" date="2014-03" db="EMBL/GenBank/DDBJ databases">
        <title>The whipworm genome and dual-species transcriptomics of an intimate host-pathogen interaction.</title>
        <authorList>
            <person name="Foth B.J."/>
            <person name="Tsai I.J."/>
            <person name="Reid A.J."/>
            <person name="Bancroft A.J."/>
            <person name="Nichol S."/>
            <person name="Tracey A."/>
            <person name="Holroyd N."/>
            <person name="Cotton J.A."/>
            <person name="Stanley E.J."/>
            <person name="Zarowiecki M."/>
            <person name="Liu J.Z."/>
            <person name="Huckvale T."/>
            <person name="Cooper P.J."/>
            <person name="Grencis R.K."/>
            <person name="Berriman M."/>
        </authorList>
    </citation>
    <scope>NUCLEOTIDE SEQUENCE [LARGE SCALE GENOMIC DNA]</scope>
</reference>
<evidence type="ECO:0000256" key="4">
    <source>
        <dbReference type="ARBA" id="ARBA00023136"/>
    </source>
</evidence>
<dbReference type="InterPro" id="IPR005829">
    <property type="entry name" value="Sugar_transporter_CS"/>
</dbReference>
<dbReference type="EMBL" id="HG805825">
    <property type="protein sequence ID" value="CDW52525.1"/>
    <property type="molecule type" value="Genomic_DNA"/>
</dbReference>
<dbReference type="Gene3D" id="1.20.1250.20">
    <property type="entry name" value="MFS general substrate transporter like domains"/>
    <property type="match status" value="1"/>
</dbReference>
<dbReference type="Pfam" id="PF00083">
    <property type="entry name" value="Sugar_tr"/>
    <property type="match status" value="1"/>
</dbReference>
<feature type="transmembrane region" description="Helical" evidence="5">
    <location>
        <begin position="205"/>
        <end position="227"/>
    </location>
</feature>
<dbReference type="OrthoDB" id="3936150at2759"/>
<name>A0A077Z1T2_TRITR</name>
<evidence type="ECO:0000313" key="7">
    <source>
        <dbReference type="EMBL" id="CDW52525.1"/>
    </source>
</evidence>
<dbReference type="InterPro" id="IPR020846">
    <property type="entry name" value="MFS_dom"/>
</dbReference>
<feature type="transmembrane region" description="Helical" evidence="5">
    <location>
        <begin position="349"/>
        <end position="370"/>
    </location>
</feature>
<dbReference type="SUPFAM" id="SSF103473">
    <property type="entry name" value="MFS general substrate transporter"/>
    <property type="match status" value="1"/>
</dbReference>
<dbReference type="PROSITE" id="PS00217">
    <property type="entry name" value="SUGAR_TRANSPORT_2"/>
    <property type="match status" value="1"/>
</dbReference>
<sequence length="472" mass="53138">MADEKVEVTQPLQRSKGSNANKDLESLLFFGPYQIAVLIVYQVATFTFAFNLLYMTFVGWEPSWHCQAVNETAQLVNTTFVDRCQRLQNGQCPNITWSNMSFSSIVSEWNLICTNRYVVYLIITIQMVGLLFGAPLMTHIADLCGRKSTLLACIAGQSVSGIGTGFSPTWQVFAVSRFFVGLFGGGLIPIAGVYLVESVNRNNRMLFMSFGGVNMGFLLSACMAFLFQHWSSLTIAANSLGFVAVLILGFVSETPRWLIQHGKVEQSRKSYRYILRMNRKSSEQMNDNEWEALLIQIMRHTNRRRSSFVHLFQTRKVSLRTVVLTFSIFVLNVITTVLMLSMTDLAGSIYLNAMIYGFVLWGSAVLSSLVDRFLRFVGRRRMIGSLLSVICICLLAMCISKWLGKIVHFILSGMTVCAQRWKPIPWLVLAFMSLAFMVSFMAVVPETKGRPLVEEFDDGRKLKLASKESGNT</sequence>
<evidence type="ECO:0000313" key="8">
    <source>
        <dbReference type="Proteomes" id="UP000030665"/>
    </source>
</evidence>
<dbReference type="GO" id="GO:0022857">
    <property type="term" value="F:transmembrane transporter activity"/>
    <property type="evidence" value="ECO:0007669"/>
    <property type="project" value="InterPro"/>
</dbReference>
<feature type="transmembrane region" description="Helical" evidence="5">
    <location>
        <begin position="178"/>
        <end position="196"/>
    </location>
</feature>
<dbReference type="GO" id="GO:0016020">
    <property type="term" value="C:membrane"/>
    <property type="evidence" value="ECO:0007669"/>
    <property type="project" value="UniProtKB-SubCell"/>
</dbReference>